<dbReference type="Pfam" id="PF02518">
    <property type="entry name" value="HATPase_c"/>
    <property type="match status" value="1"/>
</dbReference>
<dbReference type="SMART" id="SM00065">
    <property type="entry name" value="GAF"/>
    <property type="match status" value="1"/>
</dbReference>
<dbReference type="PANTHER" id="PTHR42878:SF7">
    <property type="entry name" value="SENSOR HISTIDINE KINASE GLRK"/>
    <property type="match status" value="1"/>
</dbReference>
<evidence type="ECO:0000313" key="11">
    <source>
        <dbReference type="Proteomes" id="UP000198925"/>
    </source>
</evidence>
<dbReference type="EMBL" id="FMZX01000002">
    <property type="protein sequence ID" value="SDC81561.1"/>
    <property type="molecule type" value="Genomic_DNA"/>
</dbReference>
<feature type="domain" description="Histidine kinase" evidence="9">
    <location>
        <begin position="180"/>
        <end position="391"/>
    </location>
</feature>
<comment type="catalytic activity">
    <reaction evidence="1">
        <text>ATP + protein L-histidine = ADP + protein N-phospho-L-histidine.</text>
        <dbReference type="EC" id="2.7.13.3"/>
    </reaction>
</comment>
<dbReference type="Gene3D" id="3.30.565.10">
    <property type="entry name" value="Histidine kinase-like ATPase, C-terminal domain"/>
    <property type="match status" value="1"/>
</dbReference>
<dbReference type="EC" id="2.7.13.3" evidence="2"/>
<evidence type="ECO:0000256" key="6">
    <source>
        <dbReference type="ARBA" id="ARBA00022777"/>
    </source>
</evidence>
<dbReference type="InterPro" id="IPR003661">
    <property type="entry name" value="HisK_dim/P_dom"/>
</dbReference>
<protein>
    <recommendedName>
        <fullName evidence="2">histidine kinase</fullName>
        <ecNumber evidence="2">2.7.13.3</ecNumber>
    </recommendedName>
</protein>
<evidence type="ECO:0000256" key="1">
    <source>
        <dbReference type="ARBA" id="ARBA00000085"/>
    </source>
</evidence>
<dbReference type="SUPFAM" id="SSF47384">
    <property type="entry name" value="Homodimeric domain of signal transducing histidine kinase"/>
    <property type="match status" value="1"/>
</dbReference>
<reference evidence="10 11" key="1">
    <citation type="submission" date="2016-10" db="EMBL/GenBank/DDBJ databases">
        <authorList>
            <person name="de Groot N.N."/>
        </authorList>
    </citation>
    <scope>NUCLEOTIDE SEQUENCE [LARGE SCALE GENOMIC DNA]</scope>
    <source>
        <strain evidence="10 11">CPCC 100156</strain>
    </source>
</reference>
<dbReference type="PANTHER" id="PTHR42878">
    <property type="entry name" value="TWO-COMPONENT HISTIDINE KINASE"/>
    <property type="match status" value="1"/>
</dbReference>
<dbReference type="Pfam" id="PF00512">
    <property type="entry name" value="HisKA"/>
    <property type="match status" value="1"/>
</dbReference>
<name>A0A1G6PNK3_9PROT</name>
<dbReference type="InterPro" id="IPR004358">
    <property type="entry name" value="Sig_transdc_His_kin-like_C"/>
</dbReference>
<dbReference type="InterPro" id="IPR003594">
    <property type="entry name" value="HATPase_dom"/>
</dbReference>
<keyword evidence="11" id="KW-1185">Reference proteome</keyword>
<accession>A0A1G6PNK3</accession>
<proteinExistence type="predicted"/>
<dbReference type="Proteomes" id="UP000198925">
    <property type="component" value="Unassembled WGS sequence"/>
</dbReference>
<dbReference type="InterPro" id="IPR036097">
    <property type="entry name" value="HisK_dim/P_sf"/>
</dbReference>
<keyword evidence="7" id="KW-0067">ATP-binding</keyword>
<dbReference type="SMART" id="SM00387">
    <property type="entry name" value="HATPase_c"/>
    <property type="match status" value="1"/>
</dbReference>
<dbReference type="GO" id="GO:0000155">
    <property type="term" value="F:phosphorelay sensor kinase activity"/>
    <property type="evidence" value="ECO:0007669"/>
    <property type="project" value="InterPro"/>
</dbReference>
<sequence length="391" mass="42444">MSEDLAADLDAIGSILVIPTILDIVCRTTGMRFAAVARVTERRWVACAVRDAIDFGLAPGGELPVESTLCHEVRAAAAPIVIDDVAADPVYGCHHTPAIYRFRSYISVPIRRIDGSVFGTLCAIDPDPRRLNTPETIDMFEMFANVIGHHLSAVDQVKAQEASLLDERRVAALREEFIAVLGHDLRNPLAAIAGGMRLLRKTPLNSQALELTELIQGSVGRMSGLVDNLVDFARFRLGGGLRLEKGPVQMENILQQIIRELQAGRPGRVVETAFRLDAPIVCDGRRMAQLASNLLGNAFSHGAPDQPIRVAARTEGRCFELSVANGGEPIPPDILGNLFQPFSRGTHRPNREGLGLGLYIAHQIAEAHGGRIEVVSTPAETRFTLVMPIPE</sequence>
<keyword evidence="8" id="KW-0902">Two-component regulatory system</keyword>
<dbReference type="RefSeq" id="WP_090662473.1">
    <property type="nucleotide sequence ID" value="NZ_FMZX01000002.1"/>
</dbReference>
<evidence type="ECO:0000256" key="4">
    <source>
        <dbReference type="ARBA" id="ARBA00022679"/>
    </source>
</evidence>
<dbReference type="PROSITE" id="PS50109">
    <property type="entry name" value="HIS_KIN"/>
    <property type="match status" value="1"/>
</dbReference>
<evidence type="ECO:0000259" key="9">
    <source>
        <dbReference type="PROSITE" id="PS50109"/>
    </source>
</evidence>
<evidence type="ECO:0000256" key="2">
    <source>
        <dbReference type="ARBA" id="ARBA00012438"/>
    </source>
</evidence>
<keyword evidence="4" id="KW-0808">Transferase</keyword>
<evidence type="ECO:0000256" key="8">
    <source>
        <dbReference type="ARBA" id="ARBA00023012"/>
    </source>
</evidence>
<dbReference type="GO" id="GO:0005524">
    <property type="term" value="F:ATP binding"/>
    <property type="evidence" value="ECO:0007669"/>
    <property type="project" value="UniProtKB-KW"/>
</dbReference>
<evidence type="ECO:0000256" key="3">
    <source>
        <dbReference type="ARBA" id="ARBA00022553"/>
    </source>
</evidence>
<dbReference type="Pfam" id="PF01590">
    <property type="entry name" value="GAF"/>
    <property type="match status" value="1"/>
</dbReference>
<dbReference type="AlphaFoldDB" id="A0A1G6PNK3"/>
<keyword evidence="6" id="KW-0418">Kinase</keyword>
<dbReference type="SUPFAM" id="SSF55874">
    <property type="entry name" value="ATPase domain of HSP90 chaperone/DNA topoisomerase II/histidine kinase"/>
    <property type="match status" value="1"/>
</dbReference>
<dbReference type="Gene3D" id="1.10.287.130">
    <property type="match status" value="1"/>
</dbReference>
<evidence type="ECO:0000256" key="5">
    <source>
        <dbReference type="ARBA" id="ARBA00022741"/>
    </source>
</evidence>
<dbReference type="InterPro" id="IPR003018">
    <property type="entry name" value="GAF"/>
</dbReference>
<evidence type="ECO:0000313" key="10">
    <source>
        <dbReference type="EMBL" id="SDC81561.1"/>
    </source>
</evidence>
<dbReference type="CDD" id="cd00082">
    <property type="entry name" value="HisKA"/>
    <property type="match status" value="1"/>
</dbReference>
<evidence type="ECO:0000256" key="7">
    <source>
        <dbReference type="ARBA" id="ARBA00022840"/>
    </source>
</evidence>
<dbReference type="SMART" id="SM00388">
    <property type="entry name" value="HisKA"/>
    <property type="match status" value="1"/>
</dbReference>
<dbReference type="InterPro" id="IPR036890">
    <property type="entry name" value="HATPase_C_sf"/>
</dbReference>
<dbReference type="Gene3D" id="3.30.450.40">
    <property type="match status" value="1"/>
</dbReference>
<organism evidence="10 11">
    <name type="scientific">Belnapia rosea</name>
    <dbReference type="NCBI Taxonomy" id="938405"/>
    <lineage>
        <taxon>Bacteria</taxon>
        <taxon>Pseudomonadati</taxon>
        <taxon>Pseudomonadota</taxon>
        <taxon>Alphaproteobacteria</taxon>
        <taxon>Acetobacterales</taxon>
        <taxon>Roseomonadaceae</taxon>
        <taxon>Belnapia</taxon>
    </lineage>
</organism>
<dbReference type="GO" id="GO:0030295">
    <property type="term" value="F:protein kinase activator activity"/>
    <property type="evidence" value="ECO:0007669"/>
    <property type="project" value="TreeGrafter"/>
</dbReference>
<gene>
    <name evidence="10" type="ORF">SAMN04487779_1002454</name>
</gene>
<dbReference type="InterPro" id="IPR029016">
    <property type="entry name" value="GAF-like_dom_sf"/>
</dbReference>
<dbReference type="GO" id="GO:0007234">
    <property type="term" value="P:osmosensory signaling via phosphorelay pathway"/>
    <property type="evidence" value="ECO:0007669"/>
    <property type="project" value="TreeGrafter"/>
</dbReference>
<dbReference type="GO" id="GO:0000156">
    <property type="term" value="F:phosphorelay response regulator activity"/>
    <property type="evidence" value="ECO:0007669"/>
    <property type="project" value="TreeGrafter"/>
</dbReference>
<dbReference type="STRING" id="938405.SAMN02927895_02181"/>
<keyword evidence="3" id="KW-0597">Phosphoprotein</keyword>
<dbReference type="InterPro" id="IPR050351">
    <property type="entry name" value="BphY/WalK/GraS-like"/>
</dbReference>
<keyword evidence="5" id="KW-0547">Nucleotide-binding</keyword>
<dbReference type="CDD" id="cd00075">
    <property type="entry name" value="HATPase"/>
    <property type="match status" value="1"/>
</dbReference>
<dbReference type="InterPro" id="IPR005467">
    <property type="entry name" value="His_kinase_dom"/>
</dbReference>
<dbReference type="PRINTS" id="PR00344">
    <property type="entry name" value="BCTRLSENSOR"/>
</dbReference>
<dbReference type="SUPFAM" id="SSF55781">
    <property type="entry name" value="GAF domain-like"/>
    <property type="match status" value="1"/>
</dbReference>